<dbReference type="InterPro" id="IPR029059">
    <property type="entry name" value="AB_hydrolase_5"/>
</dbReference>
<keyword evidence="1" id="KW-0812">Transmembrane</keyword>
<reference evidence="3 4" key="1">
    <citation type="submission" date="2019-11" db="EMBL/GenBank/DDBJ databases">
        <title>Genome sequences of 17 halophilic strains isolated from different environments.</title>
        <authorList>
            <person name="Furrow R.E."/>
        </authorList>
    </citation>
    <scope>NUCLEOTIDE SEQUENCE [LARGE SCALE GENOMIC DNA]</scope>
    <source>
        <strain evidence="3 4">22505_10_Sand</strain>
    </source>
</reference>
<evidence type="ECO:0000313" key="4">
    <source>
        <dbReference type="Proteomes" id="UP000447393"/>
    </source>
</evidence>
<dbReference type="Proteomes" id="UP000447393">
    <property type="component" value="Unassembled WGS sequence"/>
</dbReference>
<gene>
    <name evidence="3" type="ORF">GLV98_10750</name>
</gene>
<keyword evidence="3" id="KW-0378">Hydrolase</keyword>
<dbReference type="GO" id="GO:0016787">
    <property type="term" value="F:hydrolase activity"/>
    <property type="evidence" value="ECO:0007669"/>
    <property type="project" value="UniProtKB-KW"/>
</dbReference>
<feature type="domain" description="Alpha/beta hydrolase fold-5" evidence="2">
    <location>
        <begin position="62"/>
        <end position="227"/>
    </location>
</feature>
<dbReference type="OrthoDB" id="9780932at2"/>
<dbReference type="RefSeq" id="WP_160914953.1">
    <property type="nucleotide sequence ID" value="NZ_WMEZ01000003.1"/>
</dbReference>
<dbReference type="AlphaFoldDB" id="A0A845EFH4"/>
<protein>
    <submittedName>
        <fullName evidence="3">Alpha/beta hydrolase</fullName>
    </submittedName>
</protein>
<dbReference type="SUPFAM" id="SSF53474">
    <property type="entry name" value="alpha/beta-Hydrolases"/>
    <property type="match status" value="1"/>
</dbReference>
<keyword evidence="1" id="KW-0472">Membrane</keyword>
<dbReference type="InterPro" id="IPR029058">
    <property type="entry name" value="AB_hydrolase_fold"/>
</dbReference>
<evidence type="ECO:0000259" key="2">
    <source>
        <dbReference type="Pfam" id="PF12695"/>
    </source>
</evidence>
<dbReference type="Gene3D" id="3.40.50.1820">
    <property type="entry name" value="alpha/beta hydrolase"/>
    <property type="match status" value="1"/>
</dbReference>
<dbReference type="EMBL" id="WMEZ01000003">
    <property type="protein sequence ID" value="MYL49968.1"/>
    <property type="molecule type" value="Genomic_DNA"/>
</dbReference>
<organism evidence="3 4">
    <name type="scientific">Halobacillus litoralis</name>
    <dbReference type="NCBI Taxonomy" id="45668"/>
    <lineage>
        <taxon>Bacteria</taxon>
        <taxon>Bacillati</taxon>
        <taxon>Bacillota</taxon>
        <taxon>Bacilli</taxon>
        <taxon>Bacillales</taxon>
        <taxon>Bacillaceae</taxon>
        <taxon>Halobacillus</taxon>
    </lineage>
</organism>
<dbReference type="Pfam" id="PF12695">
    <property type="entry name" value="Abhydrolase_5"/>
    <property type="match status" value="1"/>
</dbReference>
<evidence type="ECO:0000313" key="3">
    <source>
        <dbReference type="EMBL" id="MYL49968.1"/>
    </source>
</evidence>
<name>A0A845EFH4_9BACI</name>
<comment type="caution">
    <text evidence="3">The sequence shown here is derived from an EMBL/GenBank/DDBJ whole genome shotgun (WGS) entry which is preliminary data.</text>
</comment>
<accession>A0A845EFH4</accession>
<feature type="transmembrane region" description="Helical" evidence="1">
    <location>
        <begin position="7"/>
        <end position="26"/>
    </location>
</feature>
<keyword evidence="1" id="KW-1133">Transmembrane helix</keyword>
<sequence length="239" mass="26626">MKKWLKYLLLGLLALIIVGFLIFFIWTQQTYGPSEEMTRLVEEPLQKDGWVVHEPSEKSKVGVILYPGAKVEAEAYSFLAQQLATEGYVTGIPNMTLNLPILNSNKAREMMERYPKVEDWYVGGHSLGGVAAASFVKDHPDETAGLILFASYPTEGSSFANLETPILSIYAEKDGLTTESKIEETEPLLSSDATLYEIEGGNHAQFGMYGAQKGDLPAEIPAKRQQEIIVRTIHEWIQN</sequence>
<proteinExistence type="predicted"/>
<evidence type="ECO:0000256" key="1">
    <source>
        <dbReference type="SAM" id="Phobius"/>
    </source>
</evidence>